<dbReference type="EMBL" id="UINC01001817">
    <property type="protein sequence ID" value="SUZ89482.1"/>
    <property type="molecule type" value="Genomic_DNA"/>
</dbReference>
<dbReference type="PANTHER" id="PTHR43405:SF1">
    <property type="entry name" value="GLYCOSYL HYDROLASE DIGH"/>
    <property type="match status" value="1"/>
</dbReference>
<dbReference type="SUPFAM" id="SSF51445">
    <property type="entry name" value="(Trans)glycosidases"/>
    <property type="match status" value="1"/>
</dbReference>
<sequence length="383" mass="44788">MNRAIIYSALFFLFLQFAFAQLSDLDTRCLWIVRDSMYNEKMINSALVYAYQSGYNIVFIQVRGRGYSFYNSDIVPKHPKVESEFDPLGYAVTLGHALGIEVHVWVNSYILWSSKTAPKDTKHLYHTHKEWTEADRNLKMDSSIKLSEPHSPQWEGIYLSPIHPEVNPYLTSVFSEIINKYDIDGIHLDYIRFQDEIYGWNRNGMREFEKIYDYSPRDITRGIIKPELKDSIEIAWIKFRQDAVTELVRNVYSEMHKPGTNIKLSAAVKPNIVDAKYRWYQEWDKWVQEGIIDFVVPMNYFKEIRDFNNSVQIMKSNLVQEELDMVVIGISTHNQDAQSAADKILLARLNGFRGVSIFSWDAHKNNLDWFDPINDALGHPTFE</sequence>
<evidence type="ECO:0000259" key="2">
    <source>
        <dbReference type="Pfam" id="PF02638"/>
    </source>
</evidence>
<dbReference type="PANTHER" id="PTHR43405">
    <property type="entry name" value="GLYCOSYL HYDROLASE DIGH"/>
    <property type="match status" value="1"/>
</dbReference>
<reference evidence="3" key="1">
    <citation type="submission" date="2018-05" db="EMBL/GenBank/DDBJ databases">
        <authorList>
            <person name="Lanie J.A."/>
            <person name="Ng W.-L."/>
            <person name="Kazmierczak K.M."/>
            <person name="Andrzejewski T.M."/>
            <person name="Davidsen T.M."/>
            <person name="Wayne K.J."/>
            <person name="Tettelin H."/>
            <person name="Glass J.I."/>
            <person name="Rusch D."/>
            <person name="Podicherti R."/>
            <person name="Tsui H.-C.T."/>
            <person name="Winkler M.E."/>
        </authorList>
    </citation>
    <scope>NUCLEOTIDE SEQUENCE</scope>
</reference>
<name>A0A381RCL0_9ZZZZ</name>
<dbReference type="InterPro" id="IPR052177">
    <property type="entry name" value="Divisome_Glycosyl_Hydrolase"/>
</dbReference>
<keyword evidence="1" id="KW-0732">Signal</keyword>
<evidence type="ECO:0000313" key="3">
    <source>
        <dbReference type="EMBL" id="SUZ89482.1"/>
    </source>
</evidence>
<dbReference type="InterPro" id="IPR003790">
    <property type="entry name" value="GHL10"/>
</dbReference>
<dbReference type="InterPro" id="IPR017853">
    <property type="entry name" value="GH"/>
</dbReference>
<dbReference type="Gene3D" id="3.20.20.80">
    <property type="entry name" value="Glycosidases"/>
    <property type="match status" value="1"/>
</dbReference>
<dbReference type="AlphaFoldDB" id="A0A381RCL0"/>
<dbReference type="Pfam" id="PF02638">
    <property type="entry name" value="GHL10"/>
    <property type="match status" value="1"/>
</dbReference>
<gene>
    <name evidence="3" type="ORF">METZ01_LOCUS42336</name>
</gene>
<accession>A0A381RCL0</accession>
<protein>
    <recommendedName>
        <fullName evidence="2">Glycosyl hydrolase-like 10 domain-containing protein</fullName>
    </recommendedName>
</protein>
<proteinExistence type="predicted"/>
<feature type="domain" description="Glycosyl hydrolase-like 10" evidence="2">
    <location>
        <begin position="52"/>
        <end position="327"/>
    </location>
</feature>
<evidence type="ECO:0000256" key="1">
    <source>
        <dbReference type="ARBA" id="ARBA00022729"/>
    </source>
</evidence>
<organism evidence="3">
    <name type="scientific">marine metagenome</name>
    <dbReference type="NCBI Taxonomy" id="408172"/>
    <lineage>
        <taxon>unclassified sequences</taxon>
        <taxon>metagenomes</taxon>
        <taxon>ecological metagenomes</taxon>
    </lineage>
</organism>